<feature type="domain" description="PilX/PilW C-terminal" evidence="1">
    <location>
        <begin position="92"/>
        <end position="185"/>
    </location>
</feature>
<evidence type="ECO:0000313" key="2">
    <source>
        <dbReference type="EMBL" id="QBP10791.1"/>
    </source>
</evidence>
<reference evidence="2 3" key="1">
    <citation type="submission" date="2019-03" db="EMBL/GenBank/DDBJ databases">
        <title>Comparative insights into the high quality Complete genome sequence of highly metal resistant Cupriavidus metallidurans strain BS1 isolated from a gold-copper mine.</title>
        <authorList>
            <person name="Mazhar H.S."/>
            <person name="Rensing C."/>
        </authorList>
    </citation>
    <scope>NUCLEOTIDE SEQUENCE [LARGE SCALE GENOMIC DNA]</scope>
    <source>
        <strain evidence="2 3">BS1</strain>
    </source>
</reference>
<dbReference type="InterPro" id="IPR025205">
    <property type="entry name" value="PilX/PilW_C"/>
</dbReference>
<evidence type="ECO:0000313" key="3">
    <source>
        <dbReference type="Proteomes" id="UP000253772"/>
    </source>
</evidence>
<proteinExistence type="predicted"/>
<accession>A0A482IRC0</accession>
<dbReference type="AlphaFoldDB" id="A0A482IRC0"/>
<protein>
    <submittedName>
        <fullName evidence="2">Pilus assembly protein</fullName>
    </submittedName>
</protein>
<dbReference type="Pfam" id="PF13681">
    <property type="entry name" value="PilX"/>
    <property type="match status" value="1"/>
</dbReference>
<dbReference type="Proteomes" id="UP000253772">
    <property type="component" value="Chromosome c1"/>
</dbReference>
<evidence type="ECO:0000259" key="1">
    <source>
        <dbReference type="Pfam" id="PF13681"/>
    </source>
</evidence>
<dbReference type="RefSeq" id="WP_017515986.1">
    <property type="nucleotide sequence ID" value="NZ_CP037900.1"/>
</dbReference>
<organism evidence="2 3">
    <name type="scientific">Cupriavidus metallidurans</name>
    <dbReference type="NCBI Taxonomy" id="119219"/>
    <lineage>
        <taxon>Bacteria</taxon>
        <taxon>Pseudomonadati</taxon>
        <taxon>Pseudomonadota</taxon>
        <taxon>Betaproteobacteria</taxon>
        <taxon>Burkholderiales</taxon>
        <taxon>Burkholderiaceae</taxon>
        <taxon>Cupriavidus</taxon>
    </lineage>
</organism>
<sequence>MLNLRPHSGAALLAFLSTLLLMMASIGAAAAHLLFAGRSMTSQWLDREIAFRAAEVALLDAEADLIAAIAEAGGGRLASWPTPGTCGTGAQRGLCMADGDMAAWMPWLEGNLPADLGIEAGTFTGTTMPILPADVIGATTAPRYLIEPLDDRTGLTADAWPRFRITALGFGRDTGVRALLQTEFQP</sequence>
<dbReference type="EMBL" id="CP037900">
    <property type="protein sequence ID" value="QBP10791.1"/>
    <property type="molecule type" value="Genomic_DNA"/>
</dbReference>
<dbReference type="OrthoDB" id="8965388at2"/>
<gene>
    <name evidence="2" type="ORF">DDF84_014030</name>
</gene>
<name>A0A482IRC0_9BURK</name>